<comment type="caution">
    <text evidence="1">The sequence shown here is derived from an EMBL/GenBank/DDBJ whole genome shotgun (WGS) entry which is preliminary data.</text>
</comment>
<accession>A0A3P3EPV7</accession>
<gene>
    <name evidence="1" type="ORF">EH240_35740</name>
</gene>
<proteinExistence type="predicted"/>
<dbReference type="OrthoDB" id="8396773at2"/>
<dbReference type="EMBL" id="RQXT01000095">
    <property type="protein sequence ID" value="RRH87842.1"/>
    <property type="molecule type" value="Genomic_DNA"/>
</dbReference>
<dbReference type="Proteomes" id="UP000273786">
    <property type="component" value="Unassembled WGS sequence"/>
</dbReference>
<reference evidence="1 2" key="1">
    <citation type="submission" date="2018-11" db="EMBL/GenBank/DDBJ databases">
        <title>the genome of Mesorhizobium tamadayense DSM 28320.</title>
        <authorList>
            <person name="Gao J."/>
        </authorList>
    </citation>
    <scope>NUCLEOTIDE SEQUENCE [LARGE SCALE GENOMIC DNA]</scope>
    <source>
        <strain evidence="1 2">DSM 28320</strain>
    </source>
</reference>
<organism evidence="1 2">
    <name type="scientific">Mesorhizobium tamadayense</name>
    <dbReference type="NCBI Taxonomy" id="425306"/>
    <lineage>
        <taxon>Bacteria</taxon>
        <taxon>Pseudomonadati</taxon>
        <taxon>Pseudomonadota</taxon>
        <taxon>Alphaproteobacteria</taxon>
        <taxon>Hyphomicrobiales</taxon>
        <taxon>Phyllobacteriaceae</taxon>
        <taxon>Mesorhizobium</taxon>
    </lineage>
</organism>
<sequence>MTPEQRIERHQKTIEFIKEDVAWLKASGFSIGSGKRIEEGSSAALVERQEENLRMYEGFIAKLKEQIE</sequence>
<dbReference type="AlphaFoldDB" id="A0A3P3EPV7"/>
<name>A0A3P3EPV7_9HYPH</name>
<keyword evidence="2" id="KW-1185">Reference proteome</keyword>
<evidence type="ECO:0000313" key="2">
    <source>
        <dbReference type="Proteomes" id="UP000273786"/>
    </source>
</evidence>
<dbReference type="RefSeq" id="WP_125007052.1">
    <property type="nucleotide sequence ID" value="NZ_RQXT01000095.1"/>
</dbReference>
<protein>
    <submittedName>
        <fullName evidence="1">Uncharacterized protein</fullName>
    </submittedName>
</protein>
<evidence type="ECO:0000313" key="1">
    <source>
        <dbReference type="EMBL" id="RRH87842.1"/>
    </source>
</evidence>